<evidence type="ECO:0000313" key="1">
    <source>
        <dbReference type="EMBL" id="CAB4312706.1"/>
    </source>
</evidence>
<name>A0A6J5XFL5_PRUAR</name>
<evidence type="ECO:0000313" key="2">
    <source>
        <dbReference type="Proteomes" id="UP000507245"/>
    </source>
</evidence>
<gene>
    <name evidence="1" type="ORF">ORAREDHAP_LOCUS35286</name>
</gene>
<accession>A0A6J5XFL5</accession>
<protein>
    <submittedName>
        <fullName evidence="1">Uncharacterized protein</fullName>
    </submittedName>
</protein>
<dbReference type="EMBL" id="CAEKKB010000006">
    <property type="protein sequence ID" value="CAB4312706.1"/>
    <property type="molecule type" value="Genomic_DNA"/>
</dbReference>
<reference evidence="2" key="1">
    <citation type="journal article" date="2020" name="Genome Biol.">
        <title>Gamete binning: chromosome-level and haplotype-resolved genome assembly enabled by high-throughput single-cell sequencing of gamete genomes.</title>
        <authorList>
            <person name="Campoy J.A."/>
            <person name="Sun H."/>
            <person name="Goel M."/>
            <person name="Jiao W.-B."/>
            <person name="Folz-Donahue K."/>
            <person name="Wang N."/>
            <person name="Rubio M."/>
            <person name="Liu C."/>
            <person name="Kukat C."/>
            <person name="Ruiz D."/>
            <person name="Huettel B."/>
            <person name="Schneeberger K."/>
        </authorList>
    </citation>
    <scope>NUCLEOTIDE SEQUENCE [LARGE SCALE GENOMIC DNA]</scope>
    <source>
        <strain evidence="2">cv. Rojo Pasion</strain>
    </source>
</reference>
<proteinExistence type="predicted"/>
<dbReference type="AlphaFoldDB" id="A0A6J5XFL5"/>
<sequence>MWLAGQLVKIEGRVVVEADKVGANKYIRVTLSIELGKMKSNSLMEFLTFSLPSIKIFEEP</sequence>
<organism evidence="1 2">
    <name type="scientific">Prunus armeniaca</name>
    <name type="common">Apricot</name>
    <name type="synonym">Armeniaca vulgaris</name>
    <dbReference type="NCBI Taxonomy" id="36596"/>
    <lineage>
        <taxon>Eukaryota</taxon>
        <taxon>Viridiplantae</taxon>
        <taxon>Streptophyta</taxon>
        <taxon>Embryophyta</taxon>
        <taxon>Tracheophyta</taxon>
        <taxon>Spermatophyta</taxon>
        <taxon>Magnoliopsida</taxon>
        <taxon>eudicotyledons</taxon>
        <taxon>Gunneridae</taxon>
        <taxon>Pentapetalae</taxon>
        <taxon>rosids</taxon>
        <taxon>fabids</taxon>
        <taxon>Rosales</taxon>
        <taxon>Rosaceae</taxon>
        <taxon>Amygdaloideae</taxon>
        <taxon>Amygdaleae</taxon>
        <taxon>Prunus</taxon>
    </lineage>
</organism>
<dbReference type="Proteomes" id="UP000507245">
    <property type="component" value="Unassembled WGS sequence"/>
</dbReference>
<dbReference type="OrthoDB" id="1730486at2759"/>
<keyword evidence="2" id="KW-1185">Reference proteome</keyword>